<evidence type="ECO:0000313" key="2">
    <source>
        <dbReference type="Proteomes" id="UP000595814"/>
    </source>
</evidence>
<name>A0AC61MVP9_9FIRM</name>
<proteinExistence type="predicted"/>
<keyword evidence="2" id="KW-1185">Reference proteome</keyword>
<organism evidence="1 2">
    <name type="scientific">Miniphocaeibacter halophilus</name>
    <dbReference type="NCBI Taxonomy" id="2931922"/>
    <lineage>
        <taxon>Bacteria</taxon>
        <taxon>Bacillati</taxon>
        <taxon>Bacillota</taxon>
        <taxon>Tissierellia</taxon>
        <taxon>Tissierellales</taxon>
        <taxon>Peptoniphilaceae</taxon>
        <taxon>Miniphocaeibacter</taxon>
    </lineage>
</organism>
<dbReference type="Proteomes" id="UP000595814">
    <property type="component" value="Chromosome"/>
</dbReference>
<protein>
    <submittedName>
        <fullName evidence="1">Translation initiation factor IF-3</fullName>
    </submittedName>
</protein>
<evidence type="ECO:0000313" key="1">
    <source>
        <dbReference type="EMBL" id="QQK09118.1"/>
    </source>
</evidence>
<keyword evidence="1" id="KW-0648">Protein biosynthesis</keyword>
<gene>
    <name evidence="1" type="ORF">JFY71_09480</name>
</gene>
<keyword evidence="1" id="KW-0396">Initiation factor</keyword>
<accession>A0AC61MVP9</accession>
<sequence>MIKELQINDEIRAKEVRLIDAKGEQKGIVPIAKALELARESNLDLVNVAPTANPPVCKIIDYGKYKYETIKKEKESRKKQKTINVKEVRLSPNIDTHDLNVKAKRANKFLQNGDKVKVSVRFRGRELGHTAIGRDVLNKFAELTEENGVIEKRPAMEGRSMIMILNSITDK</sequence>
<dbReference type="EMBL" id="CP066744">
    <property type="protein sequence ID" value="QQK09118.1"/>
    <property type="molecule type" value="Genomic_DNA"/>
</dbReference>
<reference evidence="1 2" key="1">
    <citation type="journal article" date="2022" name="Int. J. Syst. Evol. Microbiol.">
        <title>Miniphocaeibacter halophilus sp. nov., an ammonium-tolerant acetate-producing bacterium isolated from a biogas system.</title>
        <authorList>
            <person name="Schnurer A."/>
            <person name="Singh A."/>
            <person name="Bi S."/>
            <person name="Qiao W."/>
            <person name="Westerholm M."/>
        </authorList>
    </citation>
    <scope>NUCLEOTIDE SEQUENCE [LARGE SCALE GENOMIC DNA]</scope>
    <source>
        <strain evidence="1 2">AMB_01</strain>
    </source>
</reference>